<dbReference type="AlphaFoldDB" id="A0A1F2PMY4"/>
<feature type="compositionally biased region" description="Basic and acidic residues" evidence="1">
    <location>
        <begin position="32"/>
        <end position="46"/>
    </location>
</feature>
<gene>
    <name evidence="2" type="ORF">ACWI_03510</name>
</gene>
<evidence type="ECO:0000256" key="1">
    <source>
        <dbReference type="SAM" id="MobiDB-lite"/>
    </source>
</evidence>
<evidence type="ECO:0000313" key="2">
    <source>
        <dbReference type="EMBL" id="OFV72101.1"/>
    </source>
</evidence>
<reference evidence="2 3" key="1">
    <citation type="submission" date="2015-09" db="EMBL/GenBank/DDBJ databases">
        <title>Genome sequence of Acetobacterium wieringae DSM 1911.</title>
        <authorList>
            <person name="Poehlein A."/>
            <person name="Bengelsdorf F.R."/>
            <person name="Schiel-Bengelsdorf B."/>
            <person name="Duerre P."/>
            <person name="Daniel R."/>
        </authorList>
    </citation>
    <scope>NUCLEOTIDE SEQUENCE [LARGE SCALE GENOMIC DNA]</scope>
    <source>
        <strain evidence="2 3">DSM 1911</strain>
    </source>
</reference>
<feature type="region of interest" description="Disordered" evidence="1">
    <location>
        <begin position="27"/>
        <end position="46"/>
    </location>
</feature>
<name>A0A1F2PMY4_9FIRM</name>
<protein>
    <submittedName>
        <fullName evidence="2">HNH endonuclease</fullName>
    </submittedName>
</protein>
<keyword evidence="2" id="KW-0540">Nuclease</keyword>
<dbReference type="CDD" id="cd00085">
    <property type="entry name" value="HNHc"/>
    <property type="match status" value="1"/>
</dbReference>
<keyword evidence="2" id="KW-0255">Endonuclease</keyword>
<dbReference type="GO" id="GO:0004519">
    <property type="term" value="F:endonuclease activity"/>
    <property type="evidence" value="ECO:0007669"/>
    <property type="project" value="UniProtKB-KW"/>
</dbReference>
<dbReference type="RefSeq" id="WP_070369724.1">
    <property type="nucleotide sequence ID" value="NZ_LKEU01000012.1"/>
</dbReference>
<dbReference type="EMBL" id="LKEU01000012">
    <property type="protein sequence ID" value="OFV72101.1"/>
    <property type="molecule type" value="Genomic_DNA"/>
</dbReference>
<accession>A0A1F2PMY4</accession>
<sequence length="158" mass="19201">MPIKKYCSYTGCRVLLDEDVKYCDRHKKQTREHKASRDREYKRNRDDNKEQDFYRSTTWVNTREGAMSYYFGIDIFEYYTTGMIVEATTGHHIVPIKEDWSKRYDANNLIPLTEKSHQYIHNEYEKGNKKQMQDILFEMKIKFFMDYRVGVQKTFETL</sequence>
<comment type="caution">
    <text evidence="2">The sequence shown here is derived from an EMBL/GenBank/DDBJ whole genome shotgun (WGS) entry which is preliminary data.</text>
</comment>
<keyword evidence="2" id="KW-0378">Hydrolase</keyword>
<dbReference type="OrthoDB" id="9811997at2"/>
<dbReference type="Proteomes" id="UP000176244">
    <property type="component" value="Unassembled WGS sequence"/>
</dbReference>
<proteinExistence type="predicted"/>
<dbReference type="STRING" id="52694.ACWI_03510"/>
<evidence type="ECO:0000313" key="3">
    <source>
        <dbReference type="Proteomes" id="UP000176244"/>
    </source>
</evidence>
<dbReference type="InterPro" id="IPR003615">
    <property type="entry name" value="HNH_nuc"/>
</dbReference>
<organism evidence="2 3">
    <name type="scientific">Acetobacterium wieringae</name>
    <dbReference type="NCBI Taxonomy" id="52694"/>
    <lineage>
        <taxon>Bacteria</taxon>
        <taxon>Bacillati</taxon>
        <taxon>Bacillota</taxon>
        <taxon>Clostridia</taxon>
        <taxon>Eubacteriales</taxon>
        <taxon>Eubacteriaceae</taxon>
        <taxon>Acetobacterium</taxon>
    </lineage>
</organism>